<keyword evidence="4" id="KW-1185">Reference proteome</keyword>
<dbReference type="Pfam" id="PF13340">
    <property type="entry name" value="DUF4096"/>
    <property type="match status" value="1"/>
</dbReference>
<organism evidence="3 4">
    <name type="scientific">Catenulispora yoronensis</name>
    <dbReference type="NCBI Taxonomy" id="450799"/>
    <lineage>
        <taxon>Bacteria</taxon>
        <taxon>Bacillati</taxon>
        <taxon>Actinomycetota</taxon>
        <taxon>Actinomycetes</taxon>
        <taxon>Catenulisporales</taxon>
        <taxon>Catenulisporaceae</taxon>
        <taxon>Catenulispora</taxon>
    </lineage>
</organism>
<evidence type="ECO:0000259" key="1">
    <source>
        <dbReference type="Pfam" id="PF01609"/>
    </source>
</evidence>
<sequence length="264" mass="30069">MTDAQWSMLETLLPEPAWLTGNGGRPESHCRRTMIDALFYLVDNGCKWRALPADFPPWTAVYAFFTRWVRNGWLRILHERLRTRIRRLAGRDPEPTWAAIDSQSVKAAATVGRTERGFDGGKRVNGRKRHLIVESTGLLLHVLATPANAHDTKPAMPLLEALHHNHPGVTTVYADTAYLGALIGFAADTCDIDLHVVLTERTPTGGYTIPWRRWVVERTLAWITTCRRCARDYERDPFHHEAMVISAMALHMTRRLDKPTTRWA</sequence>
<evidence type="ECO:0000313" key="3">
    <source>
        <dbReference type="EMBL" id="GAA2062973.1"/>
    </source>
</evidence>
<dbReference type="PANTHER" id="PTHR30007:SF0">
    <property type="entry name" value="TRANSPOSASE"/>
    <property type="match status" value="1"/>
</dbReference>
<accession>A0ABP5H8P2</accession>
<dbReference type="NCBIfam" id="NF033580">
    <property type="entry name" value="transpos_IS5_3"/>
    <property type="match status" value="1"/>
</dbReference>
<dbReference type="Proteomes" id="UP001500751">
    <property type="component" value="Unassembled WGS sequence"/>
</dbReference>
<dbReference type="Pfam" id="PF01609">
    <property type="entry name" value="DDE_Tnp_1"/>
    <property type="match status" value="1"/>
</dbReference>
<feature type="domain" description="Transposase IS4-like" evidence="1">
    <location>
        <begin position="98"/>
        <end position="250"/>
    </location>
</feature>
<name>A0ABP5H8P2_9ACTN</name>
<dbReference type="InterPro" id="IPR002559">
    <property type="entry name" value="Transposase_11"/>
</dbReference>
<gene>
    <name evidence="3" type="ORF">GCM10009839_87780</name>
</gene>
<dbReference type="PANTHER" id="PTHR30007">
    <property type="entry name" value="PHP DOMAIN PROTEIN"/>
    <property type="match status" value="1"/>
</dbReference>
<feature type="domain" description="Insertion element IS402-like" evidence="2">
    <location>
        <begin position="1"/>
        <end position="76"/>
    </location>
</feature>
<proteinExistence type="predicted"/>
<dbReference type="EMBL" id="BAAAQN010000089">
    <property type="protein sequence ID" value="GAA2062973.1"/>
    <property type="molecule type" value="Genomic_DNA"/>
</dbReference>
<comment type="caution">
    <text evidence="3">The sequence shown here is derived from an EMBL/GenBank/DDBJ whole genome shotgun (WGS) entry which is preliminary data.</text>
</comment>
<dbReference type="RefSeq" id="WP_344671695.1">
    <property type="nucleotide sequence ID" value="NZ_BAAAQN010000089.1"/>
</dbReference>
<dbReference type="InterPro" id="IPR025161">
    <property type="entry name" value="IS402-like_dom"/>
</dbReference>
<protein>
    <submittedName>
        <fullName evidence="3">IS5 family transposase</fullName>
    </submittedName>
</protein>
<evidence type="ECO:0000259" key="2">
    <source>
        <dbReference type="Pfam" id="PF13340"/>
    </source>
</evidence>
<evidence type="ECO:0000313" key="4">
    <source>
        <dbReference type="Proteomes" id="UP001500751"/>
    </source>
</evidence>
<reference evidence="4" key="1">
    <citation type="journal article" date="2019" name="Int. J. Syst. Evol. Microbiol.">
        <title>The Global Catalogue of Microorganisms (GCM) 10K type strain sequencing project: providing services to taxonomists for standard genome sequencing and annotation.</title>
        <authorList>
            <consortium name="The Broad Institute Genomics Platform"/>
            <consortium name="The Broad Institute Genome Sequencing Center for Infectious Disease"/>
            <person name="Wu L."/>
            <person name="Ma J."/>
        </authorList>
    </citation>
    <scope>NUCLEOTIDE SEQUENCE [LARGE SCALE GENOMIC DNA]</scope>
    <source>
        <strain evidence="4">JCM 16014</strain>
    </source>
</reference>